<gene>
    <name evidence="4" type="ORF">psyc5s11_50490</name>
</gene>
<dbReference type="Pfam" id="PF01473">
    <property type="entry name" value="Choline_bind_1"/>
    <property type="match status" value="2"/>
</dbReference>
<proteinExistence type="predicted"/>
<dbReference type="RefSeq" id="WP_224035202.1">
    <property type="nucleotide sequence ID" value="NZ_AP024849.1"/>
</dbReference>
<feature type="signal peptide" evidence="3">
    <location>
        <begin position="1"/>
        <end position="22"/>
    </location>
</feature>
<dbReference type="EMBL" id="AP024849">
    <property type="protein sequence ID" value="BCZ48982.1"/>
    <property type="molecule type" value="Genomic_DNA"/>
</dbReference>
<organism evidence="4 5">
    <name type="scientific">Clostridium gelidum</name>
    <dbReference type="NCBI Taxonomy" id="704125"/>
    <lineage>
        <taxon>Bacteria</taxon>
        <taxon>Bacillati</taxon>
        <taxon>Bacillota</taxon>
        <taxon>Clostridia</taxon>
        <taxon>Eubacteriales</taxon>
        <taxon>Clostridiaceae</taxon>
        <taxon>Clostridium</taxon>
    </lineage>
</organism>
<keyword evidence="3" id="KW-0732">Signal</keyword>
<feature type="repeat" description="Cell wall-binding" evidence="2">
    <location>
        <begin position="352"/>
        <end position="371"/>
    </location>
</feature>
<evidence type="ECO:0000256" key="2">
    <source>
        <dbReference type="PROSITE-ProRule" id="PRU00591"/>
    </source>
</evidence>
<dbReference type="Proteomes" id="UP000824633">
    <property type="component" value="Chromosome"/>
</dbReference>
<dbReference type="InterPro" id="IPR018337">
    <property type="entry name" value="Cell_wall/Cho-bd_repeat"/>
</dbReference>
<evidence type="ECO:0000313" key="5">
    <source>
        <dbReference type="Proteomes" id="UP000824633"/>
    </source>
</evidence>
<reference evidence="5" key="1">
    <citation type="submission" date="2021-07" db="EMBL/GenBank/DDBJ databases">
        <title>Complete genome sequencing of a Clostridium isolate.</title>
        <authorList>
            <person name="Ueki A."/>
            <person name="Tonouchi A."/>
        </authorList>
    </citation>
    <scope>NUCLEOTIDE SEQUENCE [LARGE SCALE GENOMIC DNA]</scope>
    <source>
        <strain evidence="5">C5S11</strain>
    </source>
</reference>
<feature type="repeat" description="Cell wall-binding" evidence="2">
    <location>
        <begin position="476"/>
        <end position="495"/>
    </location>
</feature>
<dbReference type="SUPFAM" id="SSF69360">
    <property type="entry name" value="Cell wall binding repeat"/>
    <property type="match status" value="2"/>
</dbReference>
<dbReference type="Gene3D" id="2.10.270.10">
    <property type="entry name" value="Cholin Binding"/>
    <property type="match status" value="3"/>
</dbReference>
<name>A0ABM7TAK0_9CLOT</name>
<keyword evidence="1" id="KW-0677">Repeat</keyword>
<protein>
    <recommendedName>
        <fullName evidence="6">Toxin A</fullName>
    </recommendedName>
</protein>
<evidence type="ECO:0000256" key="1">
    <source>
        <dbReference type="ARBA" id="ARBA00022737"/>
    </source>
</evidence>
<feature type="chain" id="PRO_5047276489" description="Toxin A" evidence="3">
    <location>
        <begin position="23"/>
        <end position="516"/>
    </location>
</feature>
<dbReference type="PROSITE" id="PS51170">
    <property type="entry name" value="CW"/>
    <property type="match status" value="3"/>
</dbReference>
<accession>A0ABM7TAK0</accession>
<evidence type="ECO:0000313" key="4">
    <source>
        <dbReference type="EMBL" id="BCZ48982.1"/>
    </source>
</evidence>
<evidence type="ECO:0000256" key="3">
    <source>
        <dbReference type="SAM" id="SignalP"/>
    </source>
</evidence>
<evidence type="ECO:0008006" key="6">
    <source>
        <dbReference type="Google" id="ProtNLM"/>
    </source>
</evidence>
<dbReference type="Pfam" id="PF19127">
    <property type="entry name" value="Choline_bind_3"/>
    <property type="match status" value="3"/>
</dbReference>
<sequence>MIRRINKIAGLVLIATCIVSTTSVTPFNKIAKATENGQAQEINIGDQHNNVTLAGSTPTDEQIFYVIKGNMDTMYAQQNCVVLASPTPTKSIPLIISSDTATKIAEAITTDSFVKEQLIKQYGTALVNGMTQAQLDAAKPAVIKAVAAQVQSLDGQSVPIYGYKAVNKTDMTTVKDQGYFVGGQVGYMIMQKQGKPMVVSESTLNSGIVGQLVSALIDKSGIGTTISGVTDSLDDLSDSMNDLTDSLNDKNDDVDDAWDKVFDRFDNDKGWGKRDGYRYYYDSDGVSLKGVQKIKGKTYYFNRIDGAMETGWQIVDGKRCYFDKNKGYELFTQWVQDGEDKYFVGEDGTVKKMQWVNDGGKNYYLKADGKMTTDWIKIEDYWYLFNKDGSMVTSTWKWSKDKWYYLKSDGAAATQWLQLGEKWYYFKDPSGALQTGWFRADGSWYCANEDGSIKKGWAESSDGVCYLDETTGKMKKNEWVTVDGQKYYFNINGIMVTGSRYIDGTKYNFNSDGSLS</sequence>
<keyword evidence="5" id="KW-1185">Reference proteome</keyword>
<feature type="repeat" description="Cell wall-binding" evidence="2">
    <location>
        <begin position="372"/>
        <end position="391"/>
    </location>
</feature>